<dbReference type="GO" id="GO:0006360">
    <property type="term" value="P:transcription by RNA polymerase I"/>
    <property type="evidence" value="ECO:0007669"/>
    <property type="project" value="TreeGrafter"/>
</dbReference>
<dbReference type="InterPro" id="IPR006111">
    <property type="entry name" value="Rpo6/Rpb6"/>
</dbReference>
<evidence type="ECO:0000256" key="1">
    <source>
        <dbReference type="ARBA" id="ARBA00022478"/>
    </source>
</evidence>
<accession>A0A497JG84</accession>
<name>A0A497JG84_9ARCH</name>
<keyword evidence="1 3" id="KW-0240">DNA-directed RNA polymerase</keyword>
<dbReference type="Pfam" id="PF01192">
    <property type="entry name" value="RNA_pol_Rpb6"/>
    <property type="match status" value="1"/>
</dbReference>
<dbReference type="EC" id="2.7.7.6" evidence="3"/>
<dbReference type="PANTHER" id="PTHR47227">
    <property type="entry name" value="DNA-DIRECTED RNA POLYMERASE SUBUNIT K"/>
    <property type="match status" value="1"/>
</dbReference>
<comment type="subcellular location">
    <subcellularLocation>
        <location evidence="3">Cytoplasm</location>
    </subcellularLocation>
</comment>
<dbReference type="NCBIfam" id="NF002208">
    <property type="entry name" value="PRK01099.1-3"/>
    <property type="match status" value="1"/>
</dbReference>
<dbReference type="GO" id="GO:0005737">
    <property type="term" value="C:cytoplasm"/>
    <property type="evidence" value="ECO:0007669"/>
    <property type="project" value="UniProtKB-SubCell"/>
</dbReference>
<dbReference type="GO" id="GO:0042797">
    <property type="term" value="P:tRNA transcription by RNA polymerase III"/>
    <property type="evidence" value="ECO:0007669"/>
    <property type="project" value="TreeGrafter"/>
</dbReference>
<comment type="function">
    <text evidence="3">DNA-dependent RNA polymerase (RNAP) catalyzes the transcription of DNA into RNA using the four ribonucleoside triphosphates as substrates.</text>
</comment>
<evidence type="ECO:0000313" key="5">
    <source>
        <dbReference type="Proteomes" id="UP000278031"/>
    </source>
</evidence>
<dbReference type="Proteomes" id="UP000278031">
    <property type="component" value="Unassembled WGS sequence"/>
</dbReference>
<gene>
    <name evidence="3" type="primary">rpo6</name>
    <name evidence="3" type="synonym">rpoK</name>
    <name evidence="4" type="ORF">DRO04_02655</name>
</gene>
<dbReference type="PANTHER" id="PTHR47227:SF5">
    <property type="entry name" value="DNA-DIRECTED RNA POLYMERASES I, II, AND III SUBUNIT RPABC2"/>
    <property type="match status" value="1"/>
</dbReference>
<dbReference type="GO" id="GO:0003677">
    <property type="term" value="F:DNA binding"/>
    <property type="evidence" value="ECO:0007669"/>
    <property type="project" value="UniProtKB-UniRule"/>
</dbReference>
<dbReference type="AlphaFoldDB" id="A0A497JG84"/>
<dbReference type="InterPro" id="IPR006110">
    <property type="entry name" value="Pol_omega/Rpo6/RPB6"/>
</dbReference>
<proteinExistence type="inferred from homology"/>
<comment type="subunit">
    <text evidence="3">Part of the RNA polymerase complex.</text>
</comment>
<dbReference type="InterPro" id="IPR020708">
    <property type="entry name" value="DNA-dir_RNA_polK_14-18kDa_CS"/>
</dbReference>
<comment type="catalytic activity">
    <reaction evidence="3">
        <text>RNA(n) + a ribonucleoside 5'-triphosphate = RNA(n+1) + diphosphate</text>
        <dbReference type="Rhea" id="RHEA:21248"/>
        <dbReference type="Rhea" id="RHEA-COMP:14527"/>
        <dbReference type="Rhea" id="RHEA-COMP:17342"/>
        <dbReference type="ChEBI" id="CHEBI:33019"/>
        <dbReference type="ChEBI" id="CHEBI:61557"/>
        <dbReference type="ChEBI" id="CHEBI:140395"/>
        <dbReference type="EC" id="2.7.7.6"/>
    </reaction>
</comment>
<keyword evidence="3" id="KW-0808">Transferase</keyword>
<keyword evidence="3" id="KW-0963">Cytoplasm</keyword>
<evidence type="ECO:0000256" key="3">
    <source>
        <dbReference type="HAMAP-Rule" id="MF_00192"/>
    </source>
</evidence>
<dbReference type="InterPro" id="IPR036161">
    <property type="entry name" value="RPB6/omega-like_sf"/>
</dbReference>
<dbReference type="GO" id="GO:0006366">
    <property type="term" value="P:transcription by RNA polymerase II"/>
    <property type="evidence" value="ECO:0007669"/>
    <property type="project" value="TreeGrafter"/>
</dbReference>
<organism evidence="4 5">
    <name type="scientific">Candidatus Iainarchaeum sp</name>
    <dbReference type="NCBI Taxonomy" id="3101447"/>
    <lineage>
        <taxon>Archaea</taxon>
        <taxon>Candidatus Iainarchaeota</taxon>
        <taxon>Candidatus Iainarchaeia</taxon>
        <taxon>Candidatus Iainarchaeales</taxon>
        <taxon>Candidatus Iainarchaeaceae</taxon>
        <taxon>Candidatus Iainarchaeum</taxon>
    </lineage>
</organism>
<reference evidence="4 5" key="1">
    <citation type="submission" date="2018-06" db="EMBL/GenBank/DDBJ databases">
        <title>Extensive metabolic versatility and redundancy in microbially diverse, dynamic hydrothermal sediments.</title>
        <authorList>
            <person name="Dombrowski N."/>
            <person name="Teske A."/>
            <person name="Baker B.J."/>
        </authorList>
    </citation>
    <scope>NUCLEOTIDE SEQUENCE [LARGE SCALE GENOMIC DNA]</scope>
    <source>
        <strain evidence="4">B51_G17</strain>
    </source>
</reference>
<dbReference type="Gene3D" id="3.90.940.10">
    <property type="match status" value="1"/>
</dbReference>
<dbReference type="EMBL" id="QMWP01000097">
    <property type="protein sequence ID" value="RLG69914.1"/>
    <property type="molecule type" value="Genomic_DNA"/>
</dbReference>
<dbReference type="HAMAP" id="MF_00192">
    <property type="entry name" value="RNApol_arch_Rpo6"/>
    <property type="match status" value="1"/>
</dbReference>
<comment type="similarity">
    <text evidence="3">Belongs to the archaeal Rpo6/eukaryotic RPB6 RNA polymerase subunit family.</text>
</comment>
<dbReference type="SUPFAM" id="SSF63562">
    <property type="entry name" value="RPB6/omega subunit-like"/>
    <property type="match status" value="1"/>
</dbReference>
<evidence type="ECO:0000313" key="4">
    <source>
        <dbReference type="EMBL" id="RLG69914.1"/>
    </source>
</evidence>
<dbReference type="GO" id="GO:0003899">
    <property type="term" value="F:DNA-directed RNA polymerase activity"/>
    <property type="evidence" value="ECO:0007669"/>
    <property type="project" value="UniProtKB-UniRule"/>
</dbReference>
<dbReference type="GO" id="GO:0000428">
    <property type="term" value="C:DNA-directed RNA polymerase complex"/>
    <property type="evidence" value="ECO:0007669"/>
    <property type="project" value="UniProtKB-KW"/>
</dbReference>
<keyword evidence="2 3" id="KW-0804">Transcription</keyword>
<protein>
    <recommendedName>
        <fullName evidence="3">DNA-directed RNA polymerase subunit Rpo6</fullName>
        <ecNumber evidence="3">2.7.7.6</ecNumber>
    </recommendedName>
    <alternativeName>
        <fullName evidence="3">DNA-directed RNA polymerase subunit K</fullName>
    </alternativeName>
</protein>
<dbReference type="PROSITE" id="PS01111">
    <property type="entry name" value="RNA_POL_K_14KD"/>
    <property type="match status" value="1"/>
</dbReference>
<keyword evidence="3" id="KW-0548">Nucleotidyltransferase</keyword>
<comment type="caution">
    <text evidence="4">The sequence shown here is derived from an EMBL/GenBank/DDBJ whole genome shotgun (WGS) entry which is preliminary data.</text>
</comment>
<sequence>MWFLRLTRFERTRLISARAMQIALGAPPLVKVSPEDSPYDIAKKEFEEKVLPLSVVRVFPNGKRVFLEVGENNGQSRAEAD</sequence>
<evidence type="ECO:0000256" key="2">
    <source>
        <dbReference type="ARBA" id="ARBA00023163"/>
    </source>
</evidence>